<dbReference type="GO" id="GO:0098552">
    <property type="term" value="C:side of membrane"/>
    <property type="evidence" value="ECO:0007669"/>
    <property type="project" value="UniProtKB-KW"/>
</dbReference>
<feature type="compositionally biased region" description="Basic and acidic residues" evidence="9">
    <location>
        <begin position="323"/>
        <end position="333"/>
    </location>
</feature>
<dbReference type="InterPro" id="IPR019609">
    <property type="entry name" value="Variant_surf_glycoprt_trypan_C"/>
</dbReference>
<organism evidence="12">
    <name type="scientific">Trypanosoma brucei</name>
    <dbReference type="NCBI Taxonomy" id="5691"/>
    <lineage>
        <taxon>Eukaryota</taxon>
        <taxon>Discoba</taxon>
        <taxon>Euglenozoa</taxon>
        <taxon>Kinetoplastea</taxon>
        <taxon>Metakinetoplastina</taxon>
        <taxon>Trypanosomatida</taxon>
        <taxon>Trypanosomatidae</taxon>
        <taxon>Trypanosoma</taxon>
    </lineage>
</organism>
<evidence type="ECO:0000256" key="2">
    <source>
        <dbReference type="ARBA" id="ARBA00004609"/>
    </source>
</evidence>
<reference evidence="12" key="1">
    <citation type="submission" date="2013-02" db="EMBL/GenBank/DDBJ databases">
        <authorList>
            <person name="Cross G.A.M."/>
            <person name="Kim H.-S."/>
            <person name="Wickstead B."/>
        </authorList>
    </citation>
    <scope>NUCLEOTIDE SEQUENCE</scope>
    <source>
        <strain evidence="12">Lister 427</strain>
    </source>
</reference>
<keyword evidence="3" id="KW-1003">Cell membrane</keyword>
<protein>
    <submittedName>
        <fullName evidence="12">Variant surface glycoprotein 2165</fullName>
    </submittedName>
</protein>
<evidence type="ECO:0000256" key="5">
    <source>
        <dbReference type="ARBA" id="ARBA00022729"/>
    </source>
</evidence>
<evidence type="ECO:0000256" key="1">
    <source>
        <dbReference type="ARBA" id="ARBA00002523"/>
    </source>
</evidence>
<dbReference type="Gene3D" id="3.30.1680.40">
    <property type="match status" value="1"/>
</dbReference>
<dbReference type="VEuPathDB" id="TriTrypDB:Tb427_000483500"/>
<evidence type="ECO:0000256" key="3">
    <source>
        <dbReference type="ARBA" id="ARBA00022475"/>
    </source>
</evidence>
<evidence type="ECO:0000313" key="12">
    <source>
        <dbReference type="EMBL" id="AGH58896.1"/>
    </source>
</evidence>
<feature type="non-terminal residue" evidence="12">
    <location>
        <position position="1"/>
    </location>
</feature>
<sequence>RCARCQSKKKITDAEQRIAQSRKNVREALLQALYGPTYRAVIWPTDTDPDQEVKAFNPAKTFPWEGSSRETTCKAASATDKTAGEALAADLVCLCSGGNSADTDKARHCTQTDTATVAEVDSTTPATKARTNYIALAKACDTVAEAQNLALSPATLAEAVATVLGKLGANWVTLGTGPVQTSLAQTRKNYLGIYVVDTSAAACDAAHATPKGTAGKGVCVDYTALLKTGKGILWVTQVRKAAAGLQEIASEFSQVTALLAHLQSIPQQMEAVLLMGLSSVTQQPSVDTTASSGPAVAKQNKCKNPPNKTKEGCAATGCDFDSEKRECKPKDGEEQTNAGTGTGAAGASNTEAKKCSDKKTEGECKSPDCKLEGETCKNSSILVNKRFELIATVFVSLVVFYHSRDFC</sequence>
<feature type="region of interest" description="Disordered" evidence="9">
    <location>
        <begin position="284"/>
        <end position="309"/>
    </location>
</feature>
<dbReference type="InterPro" id="IPR025932">
    <property type="entry name" value="Trypano_VSG_B_N_dom"/>
</dbReference>
<name>M4SU99_9TRYP</name>
<evidence type="ECO:0000256" key="9">
    <source>
        <dbReference type="SAM" id="MobiDB-lite"/>
    </source>
</evidence>
<evidence type="ECO:0000259" key="10">
    <source>
        <dbReference type="Pfam" id="PF10659"/>
    </source>
</evidence>
<keyword evidence="8" id="KW-0449">Lipoprotein</keyword>
<evidence type="ECO:0000256" key="7">
    <source>
        <dbReference type="ARBA" id="ARBA00023180"/>
    </source>
</evidence>
<proteinExistence type="predicted"/>
<evidence type="ECO:0000256" key="4">
    <source>
        <dbReference type="ARBA" id="ARBA00022622"/>
    </source>
</evidence>
<dbReference type="Pfam" id="PF10659">
    <property type="entry name" value="Trypan_glycop_C"/>
    <property type="match status" value="1"/>
</dbReference>
<evidence type="ECO:0000259" key="11">
    <source>
        <dbReference type="Pfam" id="PF13206"/>
    </source>
</evidence>
<evidence type="ECO:0000256" key="8">
    <source>
        <dbReference type="ARBA" id="ARBA00023288"/>
    </source>
</evidence>
<dbReference type="EMBL" id="KC611465">
    <property type="protein sequence ID" value="AGH58896.1"/>
    <property type="molecule type" value="Genomic_DNA"/>
</dbReference>
<feature type="domain" description="Trypanosome variant surface glycoprotein B-type N-terminal" evidence="11">
    <location>
        <begin position="8"/>
        <end position="263"/>
    </location>
</feature>
<comment type="subcellular location">
    <subcellularLocation>
        <location evidence="2">Cell membrane</location>
        <topology evidence="2">Lipid-anchor</topology>
        <topology evidence="2">GPI-anchor</topology>
    </subcellularLocation>
</comment>
<reference evidence="12" key="2">
    <citation type="journal article" date="2014" name="Mol. Biochem. Parasitol.">
        <title>Capturing the variant surface glycoprotein repertoire (the VSGnome) of Trypanosoma brucei Lister 427.</title>
        <authorList>
            <person name="Cross G.A."/>
            <person name="Kim H.S."/>
            <person name="Wickstead B."/>
        </authorList>
    </citation>
    <scope>NUCLEOTIDE SEQUENCE</scope>
    <source>
        <strain evidence="12">Lister 427</strain>
    </source>
</reference>
<keyword evidence="4" id="KW-0336">GPI-anchor</keyword>
<keyword evidence="6" id="KW-0472">Membrane</keyword>
<accession>M4SU99</accession>
<comment type="function">
    <text evidence="1">VSG forms a coat on the surface of the parasite. The trypanosome evades the immune response of the host by expressing a series of antigenically distinct VSGs from an estimated 1000 VSG genes.</text>
</comment>
<feature type="domain" description="Trypanosome variant surface glycoprotein C-terminal" evidence="10">
    <location>
        <begin position="302"/>
        <end position="398"/>
    </location>
</feature>
<feature type="region of interest" description="Disordered" evidence="9">
    <location>
        <begin position="323"/>
        <end position="352"/>
    </location>
</feature>
<keyword evidence="7" id="KW-0325">Glycoprotein</keyword>
<dbReference type="AlphaFoldDB" id="M4SU99"/>
<dbReference type="GO" id="GO:0005886">
    <property type="term" value="C:plasma membrane"/>
    <property type="evidence" value="ECO:0007669"/>
    <property type="project" value="UniProtKB-SubCell"/>
</dbReference>
<evidence type="ECO:0000256" key="6">
    <source>
        <dbReference type="ARBA" id="ARBA00023136"/>
    </source>
</evidence>
<dbReference type="Pfam" id="PF13206">
    <property type="entry name" value="VSG_B"/>
    <property type="match status" value="1"/>
</dbReference>
<keyword evidence="5" id="KW-0732">Signal</keyword>